<dbReference type="PANTHER" id="PTHR43798">
    <property type="entry name" value="MONOACYLGLYCEROL LIPASE"/>
    <property type="match status" value="1"/>
</dbReference>
<protein>
    <submittedName>
        <fullName evidence="2">3-oxoadipate enol-lactonase</fullName>
    </submittedName>
</protein>
<dbReference type="RefSeq" id="WP_284237133.1">
    <property type="nucleotide sequence ID" value="NZ_BSSQ01000003.1"/>
</dbReference>
<dbReference type="InterPro" id="IPR029058">
    <property type="entry name" value="AB_hydrolase_fold"/>
</dbReference>
<organism evidence="2 3">
    <name type="scientific">Paenibacillus glycanilyticus</name>
    <dbReference type="NCBI Taxonomy" id="126569"/>
    <lineage>
        <taxon>Bacteria</taxon>
        <taxon>Bacillati</taxon>
        <taxon>Bacillota</taxon>
        <taxon>Bacilli</taxon>
        <taxon>Bacillales</taxon>
        <taxon>Paenibacillaceae</taxon>
        <taxon>Paenibacillus</taxon>
    </lineage>
</organism>
<dbReference type="SUPFAM" id="SSF53474">
    <property type="entry name" value="alpha/beta-Hydrolases"/>
    <property type="match status" value="1"/>
</dbReference>
<comment type="caution">
    <text evidence="2">The sequence shown here is derived from an EMBL/GenBank/DDBJ whole genome shotgun (WGS) entry which is preliminary data.</text>
</comment>
<dbReference type="Gene3D" id="3.40.50.1820">
    <property type="entry name" value="alpha/beta hydrolase"/>
    <property type="match status" value="1"/>
</dbReference>
<evidence type="ECO:0000313" key="2">
    <source>
        <dbReference type="EMBL" id="GLX66436.1"/>
    </source>
</evidence>
<reference evidence="2 3" key="1">
    <citation type="submission" date="2023-03" db="EMBL/GenBank/DDBJ databases">
        <title>Draft genome sequence of the bacteria which degrade cell wall of Tricholomamatutake.</title>
        <authorList>
            <person name="Konishi Y."/>
            <person name="Fukuta Y."/>
            <person name="Shirasaka N."/>
        </authorList>
    </citation>
    <scope>NUCLEOTIDE SEQUENCE [LARGE SCALE GENOMIC DNA]</scope>
    <source>
        <strain evidence="3">mu1</strain>
    </source>
</reference>
<sequence length="298" mass="33380">MSFIQVRNIPFHYHIDHSNSSMETIVLIHDLGLNQEVWEPFLPHLKEHYRVVKLDLRGHGRTGQGHEPVSWELLIQDLFGFLTQLELGPVHLLGYGFGATLAVKFSLQHSDLVKSLVLLSVPAFMPKGTISSIIESRMQLTSKGSMLTLAESLANGISKLSTDHALYNKLVSAYMAVAPATYFQMLELFAKDPVNEDFAHLTHPTLVLVGADDSIYLTSNALSSQLLMHSTLIVVPDASNALFIDQPRFTFEEVDQFIKDPSAVKTDYASFECYVAKYVMEYFNDAFEQILSKKAIQA</sequence>
<dbReference type="Proteomes" id="UP001157114">
    <property type="component" value="Unassembled WGS sequence"/>
</dbReference>
<keyword evidence="3" id="KW-1185">Reference proteome</keyword>
<gene>
    <name evidence="2" type="ORF">MU1_07800</name>
</gene>
<feature type="domain" description="AB hydrolase-1" evidence="1">
    <location>
        <begin position="25"/>
        <end position="251"/>
    </location>
</feature>
<name>A0ABQ6G635_9BACL</name>
<dbReference type="EMBL" id="BSSQ01000003">
    <property type="protein sequence ID" value="GLX66436.1"/>
    <property type="molecule type" value="Genomic_DNA"/>
</dbReference>
<evidence type="ECO:0000259" key="1">
    <source>
        <dbReference type="Pfam" id="PF12697"/>
    </source>
</evidence>
<dbReference type="InterPro" id="IPR000073">
    <property type="entry name" value="AB_hydrolase_1"/>
</dbReference>
<proteinExistence type="predicted"/>
<dbReference type="InterPro" id="IPR050266">
    <property type="entry name" value="AB_hydrolase_sf"/>
</dbReference>
<evidence type="ECO:0000313" key="3">
    <source>
        <dbReference type="Proteomes" id="UP001157114"/>
    </source>
</evidence>
<accession>A0ABQ6G635</accession>
<dbReference type="Pfam" id="PF12697">
    <property type="entry name" value="Abhydrolase_6"/>
    <property type="match status" value="1"/>
</dbReference>
<dbReference type="PRINTS" id="PR00111">
    <property type="entry name" value="ABHYDROLASE"/>
</dbReference>